<reference evidence="4 5" key="1">
    <citation type="submission" date="2018-04" db="EMBL/GenBank/DDBJ databases">
        <title>Genomic Encyclopedia of Archaeal and Bacterial Type Strains, Phase II (KMG-II): from individual species to whole genera.</title>
        <authorList>
            <person name="Goeker M."/>
        </authorList>
    </citation>
    <scope>NUCLEOTIDE SEQUENCE [LARGE SCALE GENOMIC DNA]</scope>
    <source>
        <strain evidence="4 5">DSM 18064</strain>
    </source>
</reference>
<sequence length="119" mass="12834">MTKSLMLVTLVLGLSTGAALAGDDCHVPMANWQAPQAVQQVAQQKGWTVRKLDIDDGCYEIKGHDSQGRGIEVKLDPATLEMVEFEFERKYDRANTAPAAPGANIPAPNVPMNQNGGQQ</sequence>
<dbReference type="RefSeq" id="WP_107892429.1">
    <property type="nucleotide sequence ID" value="NZ_NHSI01000061.1"/>
</dbReference>
<dbReference type="Pfam" id="PF13670">
    <property type="entry name" value="PepSY_2"/>
    <property type="match status" value="1"/>
</dbReference>
<feature type="chain" id="PRO_5015738014" description="PepSY domain-containing protein" evidence="2">
    <location>
        <begin position="22"/>
        <end position="119"/>
    </location>
</feature>
<evidence type="ECO:0000256" key="1">
    <source>
        <dbReference type="SAM" id="MobiDB-lite"/>
    </source>
</evidence>
<proteinExistence type="predicted"/>
<organism evidence="4 5">
    <name type="scientific">Rhodovulum imhoffii</name>
    <dbReference type="NCBI Taxonomy" id="365340"/>
    <lineage>
        <taxon>Bacteria</taxon>
        <taxon>Pseudomonadati</taxon>
        <taxon>Pseudomonadota</taxon>
        <taxon>Alphaproteobacteria</taxon>
        <taxon>Rhodobacterales</taxon>
        <taxon>Paracoccaceae</taxon>
        <taxon>Rhodovulum</taxon>
    </lineage>
</organism>
<comment type="caution">
    <text evidence="4">The sequence shown here is derived from an EMBL/GenBank/DDBJ whole genome shotgun (WGS) entry which is preliminary data.</text>
</comment>
<feature type="compositionally biased region" description="Low complexity" evidence="1">
    <location>
        <begin position="96"/>
        <end position="111"/>
    </location>
</feature>
<protein>
    <recommendedName>
        <fullName evidence="3">PepSY domain-containing protein</fullName>
    </recommendedName>
</protein>
<dbReference type="Proteomes" id="UP000243859">
    <property type="component" value="Unassembled WGS sequence"/>
</dbReference>
<dbReference type="AlphaFoldDB" id="A0A2T5BS99"/>
<keyword evidence="2" id="KW-0732">Signal</keyword>
<feature type="domain" description="PepSY" evidence="3">
    <location>
        <begin position="6"/>
        <end position="84"/>
    </location>
</feature>
<evidence type="ECO:0000313" key="5">
    <source>
        <dbReference type="Proteomes" id="UP000243859"/>
    </source>
</evidence>
<name>A0A2T5BS99_9RHOB</name>
<evidence type="ECO:0000256" key="2">
    <source>
        <dbReference type="SAM" id="SignalP"/>
    </source>
</evidence>
<dbReference type="InterPro" id="IPR025711">
    <property type="entry name" value="PepSY"/>
</dbReference>
<evidence type="ECO:0000313" key="4">
    <source>
        <dbReference type="EMBL" id="PTN02180.1"/>
    </source>
</evidence>
<dbReference type="OrthoDB" id="7365433at2"/>
<gene>
    <name evidence="4" type="ORF">C8N32_108132</name>
</gene>
<evidence type="ECO:0000259" key="3">
    <source>
        <dbReference type="Pfam" id="PF13670"/>
    </source>
</evidence>
<dbReference type="EMBL" id="QAAA01000008">
    <property type="protein sequence ID" value="PTN02180.1"/>
    <property type="molecule type" value="Genomic_DNA"/>
</dbReference>
<keyword evidence="5" id="KW-1185">Reference proteome</keyword>
<feature type="region of interest" description="Disordered" evidence="1">
    <location>
        <begin position="96"/>
        <end position="119"/>
    </location>
</feature>
<accession>A0A2T5BS99</accession>
<feature type="signal peptide" evidence="2">
    <location>
        <begin position="1"/>
        <end position="21"/>
    </location>
</feature>